<evidence type="ECO:0000313" key="1">
    <source>
        <dbReference type="EMBL" id="GER37256.1"/>
    </source>
</evidence>
<comment type="caution">
    <text evidence="1">The sequence shown here is derived from an EMBL/GenBank/DDBJ whole genome shotgun (WGS) entry which is preliminary data.</text>
</comment>
<keyword evidence="2" id="KW-1185">Reference proteome</keyword>
<dbReference type="InterPro" id="IPR038765">
    <property type="entry name" value="Papain-like_cys_pep_sf"/>
</dbReference>
<gene>
    <name evidence="1" type="ORF">STAS_13656</name>
</gene>
<keyword evidence="1" id="KW-0436">Ligase</keyword>
<accession>A0A5A7PX42</accession>
<dbReference type="EMBL" id="BKCP01005306">
    <property type="protein sequence ID" value="GER37256.1"/>
    <property type="molecule type" value="Genomic_DNA"/>
</dbReference>
<dbReference type="Proteomes" id="UP000325081">
    <property type="component" value="Unassembled WGS sequence"/>
</dbReference>
<dbReference type="Gene3D" id="3.40.395.10">
    <property type="entry name" value="Adenoviral Proteinase, Chain A"/>
    <property type="match status" value="1"/>
</dbReference>
<proteinExistence type="predicted"/>
<organism evidence="1 2">
    <name type="scientific">Striga asiatica</name>
    <name type="common">Asiatic witchweed</name>
    <name type="synonym">Buchnera asiatica</name>
    <dbReference type="NCBI Taxonomy" id="4170"/>
    <lineage>
        <taxon>Eukaryota</taxon>
        <taxon>Viridiplantae</taxon>
        <taxon>Streptophyta</taxon>
        <taxon>Embryophyta</taxon>
        <taxon>Tracheophyta</taxon>
        <taxon>Spermatophyta</taxon>
        <taxon>Magnoliopsida</taxon>
        <taxon>eudicotyledons</taxon>
        <taxon>Gunneridae</taxon>
        <taxon>Pentapetalae</taxon>
        <taxon>asterids</taxon>
        <taxon>lamiids</taxon>
        <taxon>Lamiales</taxon>
        <taxon>Orobanchaceae</taxon>
        <taxon>Buchnereae</taxon>
        <taxon>Striga</taxon>
    </lineage>
</organism>
<reference evidence="2" key="1">
    <citation type="journal article" date="2019" name="Curr. Biol.">
        <title>Genome Sequence of Striga asiatica Provides Insight into the Evolution of Plant Parasitism.</title>
        <authorList>
            <person name="Yoshida S."/>
            <person name="Kim S."/>
            <person name="Wafula E.K."/>
            <person name="Tanskanen J."/>
            <person name="Kim Y.M."/>
            <person name="Honaas L."/>
            <person name="Yang Z."/>
            <person name="Spallek T."/>
            <person name="Conn C.E."/>
            <person name="Ichihashi Y."/>
            <person name="Cheong K."/>
            <person name="Cui S."/>
            <person name="Der J.P."/>
            <person name="Gundlach H."/>
            <person name="Jiao Y."/>
            <person name="Hori C."/>
            <person name="Ishida J.K."/>
            <person name="Kasahara H."/>
            <person name="Kiba T."/>
            <person name="Kim M.S."/>
            <person name="Koo N."/>
            <person name="Laohavisit A."/>
            <person name="Lee Y.H."/>
            <person name="Lumba S."/>
            <person name="McCourt P."/>
            <person name="Mortimer J.C."/>
            <person name="Mutuku J.M."/>
            <person name="Nomura T."/>
            <person name="Sasaki-Sekimoto Y."/>
            <person name="Seto Y."/>
            <person name="Wang Y."/>
            <person name="Wakatake T."/>
            <person name="Sakakibara H."/>
            <person name="Demura T."/>
            <person name="Yamaguchi S."/>
            <person name="Yoneyama K."/>
            <person name="Manabe R.I."/>
            <person name="Nelson D.C."/>
            <person name="Schulman A.H."/>
            <person name="Timko M.P."/>
            <person name="dePamphilis C.W."/>
            <person name="Choi D."/>
            <person name="Shirasu K."/>
        </authorList>
    </citation>
    <scope>NUCLEOTIDE SEQUENCE [LARGE SCALE GENOMIC DNA]</scope>
    <source>
        <strain evidence="2">cv. UVA1</strain>
    </source>
</reference>
<evidence type="ECO:0000313" key="2">
    <source>
        <dbReference type="Proteomes" id="UP000325081"/>
    </source>
</evidence>
<dbReference type="SUPFAM" id="SSF54001">
    <property type="entry name" value="Cysteine proteinases"/>
    <property type="match status" value="1"/>
</dbReference>
<dbReference type="AlphaFoldDB" id="A0A5A7PX42"/>
<sequence length="248" mass="28483">MSPDNVQFSSKYGGRGVSNGQIEVQKRELMTLRPSKYICSSIIDVWSIVLNHIESERSPNSPLRFFASTKTCFFFPIHHAEHFSLMCFDIKKVYVSHFDSSTAALDNSLDVKYNDIPMALGIMLSQYLDHCGLIEKAVAIRNMKVERIKMSWGEEMHKKDTGICMMRLMETHISNAVENWRLGIKLNCQTQLKFLRGNYCAPILAAENNMLNHLCMSVADMHYQLSFEDSSVDIVPPWINEIIVEYEE</sequence>
<dbReference type="OrthoDB" id="1749738at2759"/>
<dbReference type="GO" id="GO:0016874">
    <property type="term" value="F:ligase activity"/>
    <property type="evidence" value="ECO:0007669"/>
    <property type="project" value="UniProtKB-KW"/>
</dbReference>
<protein>
    <submittedName>
        <fullName evidence="1">Long-chain-fatty-acid CoA ligase</fullName>
    </submittedName>
</protein>
<name>A0A5A7PX42_STRAF</name>